<dbReference type="SUPFAM" id="SSF57184">
    <property type="entry name" value="Growth factor receptor domain"/>
    <property type="match status" value="1"/>
</dbReference>
<dbReference type="InParanoid" id="A0BXH0"/>
<dbReference type="AlphaFoldDB" id="A0BXH0"/>
<sequence>MILIFVQILASASAEYLPSFEALNISNALSDIFYNGQRKELLCNGATNINGYIGNHSFATQQFQMPQHTMLRLEAIIYGMGDDNQIGVYVDWNLVWTQQTSPMISTKCTLSDFKMIQLKVDFVHTGSSGIVIFIGNTLEIWGFSDLKLSVQGCPNGCVICEAEDISEQCSIWEFGLSNWNKLSSISSEGWSIFNGKDQTSVCGNVALIGGYNNFGAQSVLNKTITMKPHYRIRVQALWAKIDSWDNEQGQLMVDGKVIWQQNYTNPDGYKSKICGNTNENYKTVFQRIDVIVDHTGNNMVVSFTSTLDQASDDESFGVRDLNIFYLPCADGCQECQGPSISDCIKCSDNLFYDFGQCQNISNFEILEQDFTELQFDDLKGWELHDRQDQTQITTCMGASLLGGFGVMGSGGYITRTFQIPPHSRLRLQVLIYKVDSWDNEKFIIEVDDAQIWTHNWFVETDFNYCGQSWPDSKIYVDLIFEHTNKEAQIKFSSTLNQEAYDESWGFREFTLMYESSISILEIYSATIMSVVYPLLVIIIYL</sequence>
<gene>
    <name evidence="2" type="ORF">GSPATT00033090001</name>
</gene>
<dbReference type="PANTHER" id="PTHR39767">
    <property type="entry name" value="CALCIUM/CALMODULIN-BINDING MEMBRANE PROTEIN PCM4-RELATED"/>
    <property type="match status" value="1"/>
</dbReference>
<dbReference type="RefSeq" id="XP_001430635.1">
    <property type="nucleotide sequence ID" value="XM_001430598.1"/>
</dbReference>
<organism evidence="2 3">
    <name type="scientific">Paramecium tetraurelia</name>
    <dbReference type="NCBI Taxonomy" id="5888"/>
    <lineage>
        <taxon>Eukaryota</taxon>
        <taxon>Sar</taxon>
        <taxon>Alveolata</taxon>
        <taxon>Ciliophora</taxon>
        <taxon>Intramacronucleata</taxon>
        <taxon>Oligohymenophorea</taxon>
        <taxon>Peniculida</taxon>
        <taxon>Parameciidae</taxon>
        <taxon>Paramecium</taxon>
    </lineage>
</organism>
<dbReference type="InterPro" id="IPR009030">
    <property type="entry name" value="Growth_fac_rcpt_cys_sf"/>
</dbReference>
<dbReference type="OrthoDB" id="282595at2759"/>
<dbReference type="Proteomes" id="UP000000600">
    <property type="component" value="Unassembled WGS sequence"/>
</dbReference>
<evidence type="ECO:0000313" key="2">
    <source>
        <dbReference type="EMBL" id="CAK63237.1"/>
    </source>
</evidence>
<reference evidence="2 3" key="1">
    <citation type="journal article" date="2006" name="Nature">
        <title>Global trends of whole-genome duplications revealed by the ciliate Paramecium tetraurelia.</title>
        <authorList>
            <consortium name="Genoscope"/>
            <person name="Aury J.-M."/>
            <person name="Jaillon O."/>
            <person name="Duret L."/>
            <person name="Noel B."/>
            <person name="Jubin C."/>
            <person name="Porcel B.M."/>
            <person name="Segurens B."/>
            <person name="Daubin V."/>
            <person name="Anthouard V."/>
            <person name="Aiach N."/>
            <person name="Arnaiz O."/>
            <person name="Billaut A."/>
            <person name="Beisson J."/>
            <person name="Blanc I."/>
            <person name="Bouhouche K."/>
            <person name="Camara F."/>
            <person name="Duharcourt S."/>
            <person name="Guigo R."/>
            <person name="Gogendeau D."/>
            <person name="Katinka M."/>
            <person name="Keller A.-M."/>
            <person name="Kissmehl R."/>
            <person name="Klotz C."/>
            <person name="Koll F."/>
            <person name="Le Moue A."/>
            <person name="Lepere C."/>
            <person name="Malinsky S."/>
            <person name="Nowacki M."/>
            <person name="Nowak J.K."/>
            <person name="Plattner H."/>
            <person name="Poulain J."/>
            <person name="Ruiz F."/>
            <person name="Serrano V."/>
            <person name="Zagulski M."/>
            <person name="Dessen P."/>
            <person name="Betermier M."/>
            <person name="Weissenbach J."/>
            <person name="Scarpelli C."/>
            <person name="Schachter V."/>
            <person name="Sperling L."/>
            <person name="Meyer E."/>
            <person name="Cohen J."/>
            <person name="Wincker P."/>
        </authorList>
    </citation>
    <scope>NUCLEOTIDE SEQUENCE [LARGE SCALE GENOMIC DNA]</scope>
    <source>
        <strain evidence="2 3">Stock d4-2</strain>
    </source>
</reference>
<dbReference type="GeneID" id="5016419"/>
<dbReference type="PANTHER" id="PTHR39767:SF2">
    <property type="entry name" value="CHROMOSOME UNDETERMINED SCAFFOLD_1, WHOLE GENOME SHOTGUN SEQUENCE"/>
    <property type="match status" value="1"/>
</dbReference>
<dbReference type="EMBL" id="CT868024">
    <property type="protein sequence ID" value="CAK63237.1"/>
    <property type="molecule type" value="Genomic_DNA"/>
</dbReference>
<dbReference type="HOGENOM" id="CLU_028849_0_0_1"/>
<proteinExistence type="predicted"/>
<dbReference type="InterPro" id="IPR006212">
    <property type="entry name" value="Furin_repeat"/>
</dbReference>
<accession>A0BXH0</accession>
<evidence type="ECO:0000313" key="3">
    <source>
        <dbReference type="Proteomes" id="UP000000600"/>
    </source>
</evidence>
<keyword evidence="1" id="KW-0812">Transmembrane</keyword>
<keyword evidence="3" id="KW-1185">Reference proteome</keyword>
<dbReference type="KEGG" id="ptm:GSPATT00033090001"/>
<dbReference type="CDD" id="cd00064">
    <property type="entry name" value="FU"/>
    <property type="match status" value="1"/>
</dbReference>
<name>A0BXH0_PARTE</name>
<keyword evidence="1" id="KW-1133">Transmembrane helix</keyword>
<keyword evidence="1" id="KW-0472">Membrane</keyword>
<protein>
    <submittedName>
        <fullName evidence="2">Uncharacterized protein</fullName>
    </submittedName>
</protein>
<dbReference type="OMA" id="FREFTLM"/>
<evidence type="ECO:0000256" key="1">
    <source>
        <dbReference type="SAM" id="Phobius"/>
    </source>
</evidence>
<feature type="transmembrane region" description="Helical" evidence="1">
    <location>
        <begin position="522"/>
        <end position="540"/>
    </location>
</feature>